<name>A0A840SDX0_9SPIR</name>
<dbReference type="InterPro" id="IPR050144">
    <property type="entry name" value="AAE_transporter"/>
</dbReference>
<feature type="domain" description="YidE/YbjL duplication" evidence="9">
    <location>
        <begin position="19"/>
        <end position="198"/>
    </location>
</feature>
<evidence type="ECO:0000313" key="10">
    <source>
        <dbReference type="EMBL" id="MBB5218136.1"/>
    </source>
</evidence>
<keyword evidence="12" id="KW-1185">Reference proteome</keyword>
<feature type="transmembrane region" description="Helical" evidence="8">
    <location>
        <begin position="83"/>
        <end position="103"/>
    </location>
</feature>
<feature type="transmembrane region" description="Helical" evidence="8">
    <location>
        <begin position="259"/>
        <end position="277"/>
    </location>
</feature>
<keyword evidence="7 8" id="KW-0472">Membrane</keyword>
<dbReference type="Proteomes" id="UP000593591">
    <property type="component" value="Chromosome"/>
</dbReference>
<dbReference type="EMBL" id="JACHFR010000001">
    <property type="protein sequence ID" value="MBB5218136.1"/>
    <property type="molecule type" value="Genomic_DNA"/>
</dbReference>
<feature type="transmembrane region" description="Helical" evidence="8">
    <location>
        <begin position="177"/>
        <end position="197"/>
    </location>
</feature>
<feature type="transmembrane region" description="Helical" evidence="8">
    <location>
        <begin position="115"/>
        <end position="138"/>
    </location>
</feature>
<dbReference type="Proteomes" id="UP000578697">
    <property type="component" value="Unassembled WGS sequence"/>
</dbReference>
<keyword evidence="4" id="KW-1003">Cell membrane</keyword>
<evidence type="ECO:0000256" key="4">
    <source>
        <dbReference type="ARBA" id="ARBA00022475"/>
    </source>
</evidence>
<feature type="transmembrane region" description="Helical" evidence="8">
    <location>
        <begin position="42"/>
        <end position="63"/>
    </location>
</feature>
<dbReference type="GO" id="GO:0005886">
    <property type="term" value="C:plasma membrane"/>
    <property type="evidence" value="ECO:0007669"/>
    <property type="project" value="UniProtKB-SubCell"/>
</dbReference>
<dbReference type="InterPro" id="IPR006512">
    <property type="entry name" value="YidE_YbjL"/>
</dbReference>
<evidence type="ECO:0000313" key="11">
    <source>
        <dbReference type="EMBL" id="QOS40155.1"/>
    </source>
</evidence>
<dbReference type="NCBIfam" id="TIGR01625">
    <property type="entry name" value="YidE_YbjL_dupl"/>
    <property type="match status" value="1"/>
</dbReference>
<dbReference type="EMBL" id="CP031517">
    <property type="protein sequence ID" value="QOS40155.1"/>
    <property type="molecule type" value="Genomic_DNA"/>
</dbReference>
<feature type="transmembrane region" description="Helical" evidence="8">
    <location>
        <begin position="353"/>
        <end position="374"/>
    </location>
</feature>
<dbReference type="PANTHER" id="PTHR30445">
    <property type="entry name" value="K(+)_H(+) ANTIPORTER SUBUNIT KHTT"/>
    <property type="match status" value="1"/>
</dbReference>
<dbReference type="RefSeq" id="WP_184651566.1">
    <property type="nucleotide sequence ID" value="NZ_JACHFR010000001.1"/>
</dbReference>
<comment type="subcellular location">
    <subcellularLocation>
        <location evidence="1">Cell membrane</location>
        <topology evidence="1">Multi-pass membrane protein</topology>
    </subcellularLocation>
</comment>
<evidence type="ECO:0000313" key="13">
    <source>
        <dbReference type="Proteomes" id="UP000593591"/>
    </source>
</evidence>
<evidence type="ECO:0000256" key="1">
    <source>
        <dbReference type="ARBA" id="ARBA00004651"/>
    </source>
</evidence>
<evidence type="ECO:0000313" key="12">
    <source>
        <dbReference type="Proteomes" id="UP000578697"/>
    </source>
</evidence>
<evidence type="ECO:0000259" key="9">
    <source>
        <dbReference type="Pfam" id="PF06826"/>
    </source>
</evidence>
<reference evidence="10 12" key="2">
    <citation type="submission" date="2020-08" db="EMBL/GenBank/DDBJ databases">
        <title>Genomic Encyclopedia of Type Strains, Phase IV (KMG-IV): sequencing the most valuable type-strain genomes for metagenomic binning, comparative biology and taxonomic classification.</title>
        <authorList>
            <person name="Goeker M."/>
        </authorList>
    </citation>
    <scope>NUCLEOTIDE SEQUENCE [LARGE SCALE GENOMIC DNA]</scope>
    <source>
        <strain evidence="10 12">DSM 103679</strain>
    </source>
</reference>
<protein>
    <submittedName>
        <fullName evidence="10">Putative transport protein</fullName>
    </submittedName>
    <submittedName>
        <fullName evidence="11">YidE/YbjL duplication</fullName>
    </submittedName>
</protein>
<dbReference type="PANTHER" id="PTHR30445:SF3">
    <property type="entry name" value="TRANSPORT PROTEIN YIDE-RELATED"/>
    <property type="match status" value="1"/>
</dbReference>
<feature type="transmembrane region" description="Helical" evidence="8">
    <location>
        <begin position="322"/>
        <end position="341"/>
    </location>
</feature>
<evidence type="ECO:0000256" key="2">
    <source>
        <dbReference type="ARBA" id="ARBA00009854"/>
    </source>
</evidence>
<keyword evidence="6 8" id="KW-1133">Transmembrane helix</keyword>
<proteinExistence type="inferred from homology"/>
<reference evidence="11 13" key="1">
    <citation type="submission" date="2018-08" db="EMBL/GenBank/DDBJ databases">
        <title>The first complete genome of Treponema rectale (CHPAT), a commensal spirochete of the bovine rectum.</title>
        <authorList>
            <person name="Staton G.J."/>
            <person name="Clegg S.R."/>
            <person name="Carter S.D."/>
            <person name="Radford A.D."/>
            <person name="Darby A."/>
            <person name="Hall N."/>
            <person name="Birtles R.J."/>
            <person name="Evans N.J."/>
        </authorList>
    </citation>
    <scope>NUCLEOTIDE SEQUENCE [LARGE SCALE GENOMIC DNA]</scope>
    <source>
        <strain evidence="11 13">CHPA</strain>
    </source>
</reference>
<evidence type="ECO:0000256" key="7">
    <source>
        <dbReference type="ARBA" id="ARBA00023136"/>
    </source>
</evidence>
<gene>
    <name evidence="11" type="ORF">DYE49_06680</name>
    <name evidence="10" type="ORF">HNP77_000480</name>
</gene>
<comment type="similarity">
    <text evidence="2">Belongs to the AAE transporter (TC 2.A.81) family.</text>
</comment>
<keyword evidence="5 8" id="KW-0812">Transmembrane</keyword>
<feature type="transmembrane region" description="Helical" evidence="8">
    <location>
        <begin position="380"/>
        <end position="401"/>
    </location>
</feature>
<evidence type="ECO:0000256" key="6">
    <source>
        <dbReference type="ARBA" id="ARBA00022989"/>
    </source>
</evidence>
<evidence type="ECO:0000256" key="8">
    <source>
        <dbReference type="SAM" id="Phobius"/>
    </source>
</evidence>
<feature type="domain" description="YidE/YbjL duplication" evidence="9">
    <location>
        <begin position="237"/>
        <end position="401"/>
    </location>
</feature>
<feature type="transmembrane region" description="Helical" evidence="8">
    <location>
        <begin position="297"/>
        <end position="316"/>
    </location>
</feature>
<feature type="transmembrane region" description="Helical" evidence="8">
    <location>
        <begin position="233"/>
        <end position="253"/>
    </location>
</feature>
<evidence type="ECO:0000256" key="3">
    <source>
        <dbReference type="ARBA" id="ARBA00022448"/>
    </source>
</evidence>
<feature type="transmembrane region" description="Helical" evidence="8">
    <location>
        <begin position="12"/>
        <end position="30"/>
    </location>
</feature>
<organism evidence="10 12">
    <name type="scientific">Treponema rectale</name>
    <dbReference type="NCBI Taxonomy" id="744512"/>
    <lineage>
        <taxon>Bacteria</taxon>
        <taxon>Pseudomonadati</taxon>
        <taxon>Spirochaetota</taxon>
        <taxon>Spirochaetia</taxon>
        <taxon>Spirochaetales</taxon>
        <taxon>Treponemataceae</taxon>
        <taxon>Treponema</taxon>
    </lineage>
</organism>
<sequence>MTAYLYQLCNAALGFIFIVFAIGALGYLIGGIKIKGIELGTAGVLLIALLYGVLINFYPHFSIGASNGGGTITLWSDSVKNNFGIVSKIGTALFVTAVGLIAGPKFFRSFNRSTLSYIILGVLIIAIGAGTAILFVLLDKNMSSSMAVGLLTGGLTSTPGFSAGKEVIGVIEDDVTAGYGIAYLYGVLGVVLFVQLVPKILKVNMAEEVAHFQAANQIQIPQPAKALTAIDPFGFFAFFFAVALGCLIGAIKIPVINFSLGNSGGCLIGGLIVGHFAHLGGIDCRIKKETLNFMRELGLVLFLIGAGVPGGVNFISKFKWIYFIYGAVMTTVPMIVGYIIARYVFKLSILNNLGSITGGMTSTPALGTLIATAGTDEVSSAYAATYPFALVSIVLAAKIVIMVF</sequence>
<evidence type="ECO:0000256" key="5">
    <source>
        <dbReference type="ARBA" id="ARBA00022692"/>
    </source>
</evidence>
<dbReference type="Pfam" id="PF06826">
    <property type="entry name" value="Asp-Al_Ex"/>
    <property type="match status" value="2"/>
</dbReference>
<dbReference type="KEGG" id="trc:DYE49_06680"/>
<keyword evidence="3" id="KW-0813">Transport</keyword>
<dbReference type="AlphaFoldDB" id="A0A840SDX0"/>
<accession>A0A840SDX0</accession>